<feature type="region of interest" description="Disordered" evidence="1">
    <location>
        <begin position="127"/>
        <end position="196"/>
    </location>
</feature>
<accession>A0A8E2JMG0</accession>
<name>A0A8E2JMG0_9PEZI</name>
<protein>
    <recommendedName>
        <fullName evidence="2">DUF8035 domain-containing protein</fullName>
    </recommendedName>
</protein>
<evidence type="ECO:0000256" key="1">
    <source>
        <dbReference type="SAM" id="MobiDB-lite"/>
    </source>
</evidence>
<organism evidence="3 4">
    <name type="scientific">Glonium stellatum</name>
    <dbReference type="NCBI Taxonomy" id="574774"/>
    <lineage>
        <taxon>Eukaryota</taxon>
        <taxon>Fungi</taxon>
        <taxon>Dikarya</taxon>
        <taxon>Ascomycota</taxon>
        <taxon>Pezizomycotina</taxon>
        <taxon>Dothideomycetes</taxon>
        <taxon>Pleosporomycetidae</taxon>
        <taxon>Gloniales</taxon>
        <taxon>Gloniaceae</taxon>
        <taxon>Glonium</taxon>
    </lineage>
</organism>
<feature type="compositionally biased region" description="Basic and acidic residues" evidence="1">
    <location>
        <begin position="150"/>
        <end position="168"/>
    </location>
</feature>
<feature type="domain" description="DUF8035" evidence="2">
    <location>
        <begin position="256"/>
        <end position="309"/>
    </location>
</feature>
<dbReference type="AlphaFoldDB" id="A0A8E2JMG0"/>
<feature type="compositionally biased region" description="Basic residues" evidence="1">
    <location>
        <begin position="219"/>
        <end position="231"/>
    </location>
</feature>
<dbReference type="OrthoDB" id="2192830at2759"/>
<feature type="compositionally biased region" description="Pro residues" evidence="1">
    <location>
        <begin position="325"/>
        <end position="352"/>
    </location>
</feature>
<proteinExistence type="predicted"/>
<feature type="region of interest" description="Disordered" evidence="1">
    <location>
        <begin position="319"/>
        <end position="365"/>
    </location>
</feature>
<keyword evidence="4" id="KW-1185">Reference proteome</keyword>
<dbReference type="InterPro" id="IPR058348">
    <property type="entry name" value="DUF8035"/>
</dbReference>
<evidence type="ECO:0000313" key="4">
    <source>
        <dbReference type="Proteomes" id="UP000250140"/>
    </source>
</evidence>
<feature type="compositionally biased region" description="Basic residues" evidence="1">
    <location>
        <begin position="181"/>
        <end position="190"/>
    </location>
</feature>
<dbReference type="EMBL" id="KV750923">
    <property type="protein sequence ID" value="OCL02609.1"/>
    <property type="molecule type" value="Genomic_DNA"/>
</dbReference>
<sequence>MSHAGFRSSAGDLGSYDEPPRRGPERWDRDKFERFSRRSGPVEERDSFRFEEHDRYAPARGRREVEVDERIDRRGPRTRVEERERYYEEDRTDRPRRRQTDFLDEPTVSEIANRALAPYRRKSIIEKDLEPPVRRPGRPQFLRRQSSLDTFDRKPYARYGDQEKDEWRPPTNVPIPLPIRERRRSPSRRRYREDDFEEIRYKDVEPREEYREIEVRREKSTRRRSRSRTSRRTAPSARSSTSSFEEVSPVREPIGKRGKTRMPKRLVKKQAVIELGYPFEEEDDFIVVRRALEKEQIDEIIKISESYKDSERTTYVYEETKTVEPLPPPPPGAYYQPPPPPSVHYAPPPPPSVHYAPPQSVRSASPPRHEVYEERIEESNHIGGPLTVLVPERHRDERDIKNEIRRLEAERQLLKYERESDRFSEYEIVEKREKERDVVRIEKDRKGENPKPEINRRYDGHSHIENSGIFGYTPIEPSEVFVFLGSKNFALSSVGIYFG</sequence>
<feature type="region of interest" description="Disordered" evidence="1">
    <location>
        <begin position="1"/>
        <end position="106"/>
    </location>
</feature>
<feature type="compositionally biased region" description="Basic and acidic residues" evidence="1">
    <location>
        <begin position="18"/>
        <end position="101"/>
    </location>
</feature>
<dbReference type="Pfam" id="PF26118">
    <property type="entry name" value="DUF8035"/>
    <property type="match status" value="1"/>
</dbReference>
<evidence type="ECO:0000313" key="3">
    <source>
        <dbReference type="EMBL" id="OCL02609.1"/>
    </source>
</evidence>
<feature type="region of interest" description="Disordered" evidence="1">
    <location>
        <begin position="209"/>
        <end position="262"/>
    </location>
</feature>
<evidence type="ECO:0000259" key="2">
    <source>
        <dbReference type="Pfam" id="PF26118"/>
    </source>
</evidence>
<feature type="compositionally biased region" description="Low complexity" evidence="1">
    <location>
        <begin position="232"/>
        <end position="243"/>
    </location>
</feature>
<dbReference type="Proteomes" id="UP000250140">
    <property type="component" value="Unassembled WGS sequence"/>
</dbReference>
<reference evidence="3 4" key="1">
    <citation type="journal article" date="2016" name="Nat. Commun.">
        <title>Ectomycorrhizal ecology is imprinted in the genome of the dominant symbiotic fungus Cenococcum geophilum.</title>
        <authorList>
            <consortium name="DOE Joint Genome Institute"/>
            <person name="Peter M."/>
            <person name="Kohler A."/>
            <person name="Ohm R.A."/>
            <person name="Kuo A."/>
            <person name="Krutzmann J."/>
            <person name="Morin E."/>
            <person name="Arend M."/>
            <person name="Barry K.W."/>
            <person name="Binder M."/>
            <person name="Choi C."/>
            <person name="Clum A."/>
            <person name="Copeland A."/>
            <person name="Grisel N."/>
            <person name="Haridas S."/>
            <person name="Kipfer T."/>
            <person name="LaButti K."/>
            <person name="Lindquist E."/>
            <person name="Lipzen A."/>
            <person name="Maire R."/>
            <person name="Meier B."/>
            <person name="Mihaltcheva S."/>
            <person name="Molinier V."/>
            <person name="Murat C."/>
            <person name="Poggeler S."/>
            <person name="Quandt C.A."/>
            <person name="Sperisen C."/>
            <person name="Tritt A."/>
            <person name="Tisserant E."/>
            <person name="Crous P.W."/>
            <person name="Henrissat B."/>
            <person name="Nehls U."/>
            <person name="Egli S."/>
            <person name="Spatafora J.W."/>
            <person name="Grigoriev I.V."/>
            <person name="Martin F.M."/>
        </authorList>
    </citation>
    <scope>NUCLEOTIDE SEQUENCE [LARGE SCALE GENOMIC DNA]</scope>
    <source>
        <strain evidence="3 4">CBS 207.34</strain>
    </source>
</reference>
<feature type="compositionally biased region" description="Basic and acidic residues" evidence="1">
    <location>
        <begin position="209"/>
        <end position="218"/>
    </location>
</feature>
<gene>
    <name evidence="3" type="ORF">AOQ84DRAFT_434314</name>
</gene>